<dbReference type="FunFam" id="1.20.58.60:FF:000394">
    <property type="entry name" value="Nesprin-2"/>
    <property type="match status" value="1"/>
</dbReference>
<reference evidence="19" key="1">
    <citation type="submission" date="2022-12" db="EMBL/GenBank/DDBJ databases">
        <authorList>
            <person name="Alioto T."/>
            <person name="Alioto T."/>
            <person name="Gomez Garrido J."/>
        </authorList>
    </citation>
    <scope>NUCLEOTIDE SEQUENCE</scope>
</reference>
<dbReference type="PROSITE" id="PS00020">
    <property type="entry name" value="ACTININ_2"/>
    <property type="match status" value="1"/>
</dbReference>
<comment type="subcellular location">
    <subcellularLocation>
        <location evidence="1">Cytoplasm</location>
        <location evidence="1">Cytoskeleton</location>
    </subcellularLocation>
    <subcellularLocation>
        <location evidence="13">Nucleus outer membrane</location>
        <topology evidence="13">Single-pass type IV membrane protein</topology>
    </subcellularLocation>
</comment>
<dbReference type="PROSITE" id="PS50021">
    <property type="entry name" value="CH"/>
    <property type="match status" value="2"/>
</dbReference>
<evidence type="ECO:0000256" key="16">
    <source>
        <dbReference type="SAM" id="MobiDB-lite"/>
    </source>
</evidence>
<feature type="coiled-coil region" evidence="15">
    <location>
        <begin position="3564"/>
        <end position="3594"/>
    </location>
</feature>
<dbReference type="GO" id="GO:0005856">
    <property type="term" value="C:cytoskeleton"/>
    <property type="evidence" value="ECO:0007669"/>
    <property type="project" value="UniProtKB-SubCell"/>
</dbReference>
<sequence>MESPQIPPGDAEQSSTDFDDLQYSLQVEQENTQKRTFTSWINSQLEKHSPPSFVSDLYTDIGEGHVLLDLLEVLSGQQMPREKGSNTFQCRSNIENALTFLKNRSIKLINIHVADIIEGKPSIVLGLIWTIILHFHIEELAQTLACGYGHPSPDSSSAVDSSPTASPPAKRNAKAKERWKMSAKKALLLWAKEQCATHGSISVADFKSSWRNGLAFLAIIHALRPGLVDVERAKDRPNKENLEEAFEIAETELNIPRLLEPDDVDVVSPDEKSVMTYVAQFLQYFKSLPVAEDEMQGKVNQTLSWLNAQEKKLARLLSETESMPFSEKFQEMLSFMESFNTEKKAFQSFLTSKRKASETSGDYLKMKDAWDSLTSQMNEWKAKLDGLLPPPLNAIESWLQEVERQLAEDLPDSQDHCEAMAALEGKMRSTESPMDHFKEHLEMLQSFENRDEAGMPLVPPQKLEEMRRRFSSIQLADFSNLVEYHQLFCSAILKELVSKLNIWHIKHGAKENVESLLSDWNGFIEEKGFLSQLETTFRVCKEKQNKIMTTSNLGADPEDASKLFKMVESQVSRCNEYIDNVNATLRKILLSWDTYTENIRLLQAWLEDTRKKHPPNVPTEVLAAWNSRHGSVNEAGNFLIESCNEEVGSAVSSELKKLNRKWAKLIKKTQFEMRLLGMQEEEEVKLAAGSNGKMDSPTTAEPEDPAVDSSEETLDAGSLSPDESLSEEEVKLNFEDAHKELEASILKAMQILGQKSRPEGPVLKHEEAFSILDTNILRKFLRAAEQLKDILPACEKAAVEEKSKDVRERWEAVRCEIVSYVELKMEIERGKLNNAFSKLNKQINREKKLLKAGKTKGLIAEHEAIFSQQGVLGELRTSLQALKTMSKNMTEEEKQAEKKTPVVEYERKKEELQRQALAVHSELLSMAADSHSPKRGEFALASANGEKTSFLNPGNGFSTERGPGDVELEKKLQSAEKFGKHGDLSLKELQKSYHTERHNLKLCLNTIREKTASAFPGGVKDIFSLQNKLQELEALESEGDSSWKQFERMVLLLGKFSCKADESQEELLREWNRAWNALKERIHSLKAVLALLAPVESEWVQLCNTEEELRQRDIPQSMLSNTSLPFKKVKKMQTSIANCTKQCSLLEQGRRQRTEVDPKDWEEASAVATEYKVRLGELGCKMQVIETILRDMETFLALLMHVKQSLGASVPLSLAPGSPGEAMMQEVSLLKREAKSLDERLKQVSIYIDDESGKKMCCEDLVAALPVNENPAVGSVEEQDINQNREAQEEFTSKNSDLFKNIQDVHVKISKIGLREPTIPAVHQRLKSISELRQKLDRLAAEMRSLNEVASRLSRSANGQGEEVKRQWKLTEGLWKKTKLAIAEKQEHCARVMELLKQYHSCKNCLTGIIQKQEHTLSQQVSYMGKENLQRIIAMVNVVKQEFNNHSEDIDRINQIGKSLQSQLNKMKSLEDPPFENEANAIVDRWLDVNEWTENYCKNLERALALWDKLLNLSSSAEEWLNAELKKLDGGCLTEKELADLEAGLKSQQKNLEEFDAKVDEIQYLLNGYETPLELQVIKSSLLNKMELIIKHLPNQSIPTELNGNTAELKEDLDLAKTQIGMTESLLRSLSPSNTLGIFAKLEEIHQKILQQKHHVKLLEKETSCLNPEVVELNKQLKSVTDLFDSKMQMFQDHFMTLLNYHCQDFCDWFSSTRLNLKECFDPSETKEILEEKIQRLATFLTFEGKGSAFQEVKTLLSQVESYFPEVDVSHMSRWMKGQEAELQSVISRCQGREKELHVTLQQFARLEYLFRSLEEWQSLQEKKWQENQVEKSRLEHFYQILLKQRESFDSLAWLASSLRLSGLSKEEVVLVTPQLVDRYKTLLTCVSKSLDVSQVLSAEESNFEELAQNMIHWVQRLKDTILGLSYKESKAALDESLEKIKEILQLKEEGDAKLQNIVCLGEHVKSKNGSKNLAVERMISDVRNQWESTIQMARGYLREVEHMKDEKAEPQTKRKKKAKLGCVEEREAGNIQSTALRHDGQIQEKADAEELLISFDAPDISLMEVLGGSQKGGSKESFQIEGGAPPLFQEWLTNYEQLSSPVSADTGEEPAVVVKGLKGSLMEAHNFPSSTGKSGKPLPKPGQMPSDDNLLNELQQQSLGYQKKLQAAHCRLEVPPIALPLMNGKVMGTDPAPSSITNPSPESKGSEMQMVSQGGHLPEDEATADYAEMVQKVKKAKISAAELDIVLMNGQLREIENLCALLERQSSARKQKAKTSSLREGDCLTTAEGSGSGVPDSDSVAASSWDKLLQDIMSAKKARQAQLHLLNNYQACLTEVQSSMKHFSEERENLKTVPLSEDTVLLENIQKCLDSIQKGRILLQKLKAEQGNLSRHLTRMDKELIQSQVAQIDQWWKQMEDTLTRKQIRVAAQANEFKVFMDKAQELQKLLQQQHCLRTGVDAHNQAHSALMATELQTLKNSVSALKSGAEMQMKRMWTDTGKRALESAINDLQTRVEELEQLTPTEDAQRSGRYPQAYDITKKMEEAVLWARVSLLHLDGKAALFPDDLMLEIESCKVLIGAAEEKKAGVVQLVDEAQRIAPQLELGEASALALLLDQLQTCYKDLVPKLVERLEQLESQLGKRRQLFADTEKLQAKLKEAERISKPGTGDTSLKSEMDHWHAVVEQSAKEIEEAKGIVDAFSPQGLNVFEKLFLNDFLRSLQSRTERAHRLNQINRRTAENKVDAYEKVTRMLMSLEQDLCSLQREELELDQAGVDQDIKGKLFALKERALAIQSGLLHLEKYKEIWECLHLKWDVPDLEKLQGECCKLKRKLEQRLSCSAEGDGCRTALSEVEALISIIQKHCDVLKDCSDSIASETSPMSEKTLSWKVQHARHLTQEALRLLGRSEAFGPSLKEAKMQQVKSLGVKIDGLAQVIQSKILAVQEKCGHEQGFQSKLGHSLAALKQIKSELQRPILLDLETQTIRCENMYCKVIEDAAEVESRAAEDLINRKRGSQEGQSSLPDSLQRELDELQSLKVQLKSDIAARKSALNEAFGTVKSYREAVRRASDVLSQREALFCTPLLTLDELEEPSLLSRQRQEELETAMSQVEALTSAMESIVKPQAKLQLEKTLDDLVSKSLIAREQEQNRKSDVQRCLEKYNRFKKSKEVIHVNLNDAERVLQKSLYRIPVSYKEALEQSEQSKMMSSRLVSIEEDLRNLRQDSGQLVSMCSKNDCVLIDTVVTTLWLKWLCLLDTAKEWEGKCEEQKQEWKSVSEEMERESIILDNLQEELPENPKGKERASKEELEEFLECTNIYGESVNAEKRLLRLILQRVRSILRVPECPSAEGGGLPVMNEIHTMQNRTKELFQKAQKQKDAVQSEIEERDKVNEEIGALKASLRDTESLLHETDLEPLNEKTAKLEEIQRAIDSQKQILQEIMDKLRIKYSEMYTIVPVEIETHLEDCKQTLQELEEKVTTESLKLSPHYTADKKIQDISKGLQAVENMLQQKSKSTARAKEIQKRIWDMLDLWHYKMNELDSESQDLVEQDPGQQGQELMDRWMIPLQRYQQVSQQAERRTADLNRATSKMEECEELLKSTQVWLENTNRLLTEEAKSDSAKALNKHADALQMAFEDSEQKQSILSAIYPELEEFSSLIETDCTVKMLNKVNEQVKALQQKILEILPHIQHLADEVEAIESEVKKMEKDVDKIKTILSPSEDTLDLSPKEHLKHGQVIMAHISPMQKAIAEIQSYKESLRLPGMRLQPLSVFQRTKQLLKELKTLERITKEQNALLEPIVKELEESEQEIDSLKQFQFLRSGLDELATEIPWPAQAASYPEDEEMEDIKQRISLLCQRKEDILTRMKNSLVELHQRPEQPELEEDILESPDPEEHGAGADWQPKKRGSLSLLPSLVEEAEDNSFHNEAVDAEEPDQQLISLSPQKARSGEALGSHSEGKASSSRVTNTAECLLGDSEEPVGAGGPDSELARLLHVWQAQIAELERWLDQTKESLGSGGQTRQMQQTVEQRLAACQAILSEIEQKVARLLEDCKDRHTGEGTGLHQEAESLSSKLRDVKCNLERVQGMLQGKSTEEQISPEENTSEELPQPFYFDLSDTFPLLALDQPLFSRQNGLEQQQELLLQLSEQNNLVDFIDVYMEKMQPQSGDGKTLELQASSLMRRSSHEAPSSGSEPLGLIPKDQAGDKWQHLQEELLFKMNPPHCQFPESQISTKINILPKGATASVRTPAVEELKTYTAQLGNLSQEASVQTQENMTGEVSLSLDQKLFELLLAISRCLNDMEQMLNTCELTSEEAPVQQMLYETLSVELQKLHADIGEKKDDLLRSIASAGGNADRFSECFSNLQSWLQSTQAAASSRSKSIKAELDQYSQYQNEIRRLYGRLIMKKSLLQESFGATSEHSISEQLQRLDAHELEMQNFEMQTAKLRGHVPVALIHDVHKLEDVLDDLWEILQDKQKELTSPFISEQQYEALLQGLAELSDLGREKVAQEIKLKATSRTTLQFQLQNHKSFFCNKAHRQLVQMCYEKMAPSALHERGKEWSQLVEEDQCLEQQAVQHGAYLERLLQDWIAFDDGYGSFCQKLEALSSSVPSVGLVEETEERLMERTQLLQQIKMKMEGEQAGYCQVVKEGKNLMGLVNCPELQVQIEKLEDQWASLSKRVAHELQRLETLLKLLSSYNRDSKELEIWLGSAQQRIRDWKEQSLNASQDLNTVRNSIRDCIAFSTEVDDKSSLKSSVVSTGNQLLLLKQSDAAVLRSALTTYDQRWADLIAQLPSIQEKLLQLQMAKLPSHEAIAELMDRMNQMEQERRAEATVNAQSPTRQVKGLLKKYKEYEMEMNFKQGVVDYVNQSLLQMTTCDVKNKRYERTLFAERLGEMNLRWHRLRGSLSGKIKELEHTLESAGEKESRAQALGSWLEAQSRRLKQAGKPASSILAQDTVQDCKALENQLAVKSKELDELKQSYPVLGGGAEDPAGAMPRTSNLDEMRTRVASQVALLKTSTESALEQWRIYDQAWDEVRLMLARILYCLEVSKPPVVTFETLKNQVENLQSLQDKAESNEEIWAKLQAAACNLKKLCDPSFSEIIEQKCREARTRWTLMNKEIEDHLDKAQASLQLWESYIGLHAEVMAKVDKYEEQYGSLLADVAAGHTMDFLKQKVEDVKMLKLDLQNIKESFLPVSELADKIAQLAQPTEPLLPEKLQPLQRISYLEKMLQMKENEFEFDLLQLKRFETCLENLENHLKGFTEVLENLNQGTEDSDLLMSQMLVLTALSPEMESLNEFSFRFPLSDFTAKRLQDLNWQWTQKKAMALEKCCELQGIQSDEKFIQRCQKWVLFQEKMKEVLREDMAGSLEGLRKQQREYETLQAEILVNQQTFNSIMSKALHVLELGEAENRTTFLSKLTLLKEQWQSMVRAAQQRKGEIDSLVKQWQKFTTSLQDIKKILMHTSGFTAAVESQEKYSLHQLRNLSHDIKKKEILLQRWQTKHALTLAAGEKLLDVANPEARIALQLKMTHVQETWSKTQLQLEKIRKQLQRTLQTWESCKSQTENLGNRLRELKARIKDPLPVQHAELQAAKEHAKELEKSLANWNQNANKLGSMKGLAHYILAEDVMVLKEQVEHLHRQWEELCLRVSLRKQEIEDRLNAWIVFNEKNKELCAWLVQMESKVLQSADVSIEDMIDKLEKDCMEEISLFSENNLVHLKQMGEQLIKASNESKAAEIDEKLNKINDRWKHLFDVIGGRVKKLKETFSFIQLLNKNMSNLRTWLARIESELSKPVVYDTCDDQEIKKRLAEQQDLQRDIDQHSPDVDSVFCICEVLLNDSDACANQTECDSIQQTTRSLDRRWRNICAMSMERRMKIEETWQLWQKFLEDYSRFEDWLKTAERTAAYPNSSEVSYTNAKEDLKKFEAFQRQIHERLTQLELINKQYRRLARENRTDSASKLKQMVHKGNQDWDNLQKRVTAILRRLKHFTNQWEEFVGTKDSILVWLTEMDLQLTNVEHFSESNLDEKMRQLNCFQQEILLNTDKIHELTMSGKHLIQKSEPSDAVVIEEELQEVHRYYQDVFGRVSRFQHRLASWPPGLEDEKETSESEADMEDARGMQSDPWCRKGMQEVLPPQQSLCHLVPPAVGHERSGCETPVSVDSIPLEWDHTGDVGDSGPQDEEEEQYYSDLSDVEIPENAEAFLKMTTKSLKAVSEKSASETLTWHSPESPVCRKHPYNQGEMVPSVLLNSPETSTPYKPGYVKQRSSRSLDSMQEISGMLPSEEPQSSQSLDGVAAIEKQPGGLERWELIQAQDLSNKLRMKQNRQQREQLNSDLTNINAWLDKTEKELEMLQEAEPPTSITAIHQRVKKQKDMLKAFDNYKALVLSANLTSKDFRQGDSTGSKELQNRLRQVNMRWEEAIHLMGEWRKSLQEALVGCQDFHKQNHNLLLWLAVAEVRRHQAQIKDLNADPHAIQESRRELMQLEKELLERQPQVNTLQEISTHLLVKSGGGDYVEAHEKVHVIGKKLKQLLERVSSDLKVSHGKPDTSAFLQDVDKLDSGGCPQRPEKPCTYKNKAGGRNTLETESGADIRGDDEDSASPAAPKTRGFLSRVLRMAFPLQLLFLLLLLLATLPPFSEEDYSCAHRNNFARSFHPMLRFVNGPPPF</sequence>
<keyword evidence="10" id="KW-0009">Actin-binding</keyword>
<feature type="coiled-coil region" evidence="15">
    <location>
        <begin position="4907"/>
        <end position="4977"/>
    </location>
</feature>
<dbReference type="Pfam" id="PF00435">
    <property type="entry name" value="Spectrin"/>
    <property type="match status" value="4"/>
</dbReference>
<dbReference type="FunFam" id="1.20.58.60:FF:000112">
    <property type="entry name" value="nesprin-1 isoform X4"/>
    <property type="match status" value="1"/>
</dbReference>
<evidence type="ECO:0000256" key="1">
    <source>
        <dbReference type="ARBA" id="ARBA00004245"/>
    </source>
</evidence>
<dbReference type="Pfam" id="PF00307">
    <property type="entry name" value="CH"/>
    <property type="match status" value="2"/>
</dbReference>
<dbReference type="PROSITE" id="PS51049">
    <property type="entry name" value="KASH"/>
    <property type="match status" value="1"/>
</dbReference>
<dbReference type="InterPro" id="IPR056887">
    <property type="entry name" value="SYNE1/2_dom"/>
</dbReference>
<evidence type="ECO:0000259" key="18">
    <source>
        <dbReference type="PROSITE" id="PS51049"/>
    </source>
</evidence>
<keyword evidence="11" id="KW-0206">Cytoskeleton</keyword>
<dbReference type="InterPro" id="IPR002017">
    <property type="entry name" value="Spectrin_repeat"/>
</dbReference>
<dbReference type="CDD" id="cd21242">
    <property type="entry name" value="CH_SYNE2_rpt1"/>
    <property type="match status" value="1"/>
</dbReference>
<feature type="region of interest" description="Disordered" evidence="16">
    <location>
        <begin position="2270"/>
        <end position="2299"/>
    </location>
</feature>
<keyword evidence="9 14" id="KW-0472">Membrane</keyword>
<name>A0AA35JS21_9SAUR</name>
<dbReference type="Gene3D" id="1.20.58.60">
    <property type="match status" value="10"/>
</dbReference>
<feature type="compositionally biased region" description="Polar residues" evidence="16">
    <location>
        <begin position="2193"/>
        <end position="2204"/>
    </location>
</feature>
<dbReference type="EMBL" id="OX395126">
    <property type="protein sequence ID" value="CAI5764700.1"/>
    <property type="molecule type" value="Genomic_DNA"/>
</dbReference>
<dbReference type="GO" id="GO:0003779">
    <property type="term" value="F:actin binding"/>
    <property type="evidence" value="ECO:0007669"/>
    <property type="project" value="UniProtKB-KW"/>
</dbReference>
<feature type="region of interest" description="Disordered" evidence="16">
    <location>
        <begin position="686"/>
        <end position="729"/>
    </location>
</feature>
<dbReference type="PROSITE" id="PS00019">
    <property type="entry name" value="ACTININ_1"/>
    <property type="match status" value="1"/>
</dbReference>
<evidence type="ECO:0000256" key="4">
    <source>
        <dbReference type="ARBA" id="ARBA00022553"/>
    </source>
</evidence>
<dbReference type="CDD" id="cd21244">
    <property type="entry name" value="CH_SYNE2_rpt2"/>
    <property type="match status" value="1"/>
</dbReference>
<feature type="region of interest" description="Disordered" evidence="16">
    <location>
        <begin position="152"/>
        <end position="176"/>
    </location>
</feature>
<feature type="coiled-coil region" evidence="15">
    <location>
        <begin position="3371"/>
        <end position="3522"/>
    </location>
</feature>
<evidence type="ECO:0000313" key="20">
    <source>
        <dbReference type="Proteomes" id="UP001178461"/>
    </source>
</evidence>
<evidence type="ECO:0000256" key="15">
    <source>
        <dbReference type="SAM" id="Coils"/>
    </source>
</evidence>
<feature type="region of interest" description="Disordered" evidence="16">
    <location>
        <begin position="3870"/>
        <end position="3902"/>
    </location>
</feature>
<feature type="region of interest" description="Disordered" evidence="16">
    <location>
        <begin position="6094"/>
        <end position="6118"/>
    </location>
</feature>
<dbReference type="Gene3D" id="1.10.418.10">
    <property type="entry name" value="Calponin-like domain"/>
    <property type="match status" value="2"/>
</dbReference>
<dbReference type="InterPro" id="IPR057057">
    <property type="entry name" value="Spectrin_SYNE1"/>
</dbReference>
<feature type="domain" description="Calponin-homology (CH)" evidence="17">
    <location>
        <begin position="181"/>
        <end position="286"/>
    </location>
</feature>
<evidence type="ECO:0000256" key="10">
    <source>
        <dbReference type="ARBA" id="ARBA00023203"/>
    </source>
</evidence>
<keyword evidence="8 15" id="KW-0175">Coiled coil</keyword>
<gene>
    <name evidence="19" type="ORF">PODLI_1B028125</name>
</gene>
<keyword evidence="20" id="KW-1185">Reference proteome</keyword>
<dbReference type="InterPro" id="IPR001589">
    <property type="entry name" value="Actinin_actin-bd_CS"/>
</dbReference>
<feature type="region of interest" description="Disordered" evidence="16">
    <location>
        <begin position="6247"/>
        <end position="6267"/>
    </location>
</feature>
<evidence type="ECO:0000256" key="6">
    <source>
        <dbReference type="ARBA" id="ARBA00022737"/>
    </source>
</evidence>
<accession>A0AA35JS21</accession>
<feature type="coiled-coil region" evidence="15">
    <location>
        <begin position="1329"/>
        <end position="1356"/>
    </location>
</feature>
<evidence type="ECO:0000256" key="9">
    <source>
        <dbReference type="ARBA" id="ARBA00023136"/>
    </source>
</evidence>
<dbReference type="SMART" id="SM01249">
    <property type="entry name" value="KASH"/>
    <property type="match status" value="1"/>
</dbReference>
<feature type="compositionally biased region" description="Acidic residues" evidence="16">
    <location>
        <begin position="3877"/>
        <end position="3888"/>
    </location>
</feature>
<dbReference type="FunFam" id="1.20.58.60:FF:000115">
    <property type="entry name" value="nesprin-2 isoform X2"/>
    <property type="match status" value="1"/>
</dbReference>
<evidence type="ECO:0000256" key="8">
    <source>
        <dbReference type="ARBA" id="ARBA00023054"/>
    </source>
</evidence>
<dbReference type="Pfam" id="PF25034">
    <property type="entry name" value="Spectrin_SYNE1"/>
    <property type="match status" value="1"/>
</dbReference>
<dbReference type="InterPro" id="IPR036872">
    <property type="entry name" value="CH_dom_sf"/>
</dbReference>
<dbReference type="FunFam" id="1.20.58.60:FF:000073">
    <property type="entry name" value="Nesprin-1 isoform 1"/>
    <property type="match status" value="1"/>
</dbReference>
<feature type="coiled-coil region" evidence="15">
    <location>
        <begin position="879"/>
        <end position="922"/>
    </location>
</feature>
<evidence type="ECO:0000256" key="12">
    <source>
        <dbReference type="ARBA" id="ARBA00023242"/>
    </source>
</evidence>
<dbReference type="InterPro" id="IPR001715">
    <property type="entry name" value="CH_dom"/>
</dbReference>
<keyword evidence="5 14" id="KW-0812">Transmembrane</keyword>
<feature type="region of interest" description="Disordered" evidence="16">
    <location>
        <begin position="2192"/>
        <end position="2211"/>
    </location>
</feature>
<dbReference type="Pfam" id="PF10541">
    <property type="entry name" value="KASH"/>
    <property type="match status" value="1"/>
</dbReference>
<dbReference type="SUPFAM" id="SSF46966">
    <property type="entry name" value="Spectrin repeat"/>
    <property type="match status" value="18"/>
</dbReference>
<evidence type="ECO:0000256" key="2">
    <source>
        <dbReference type="ARBA" id="ARBA00008619"/>
    </source>
</evidence>
<evidence type="ECO:0000313" key="19">
    <source>
        <dbReference type="EMBL" id="CAI5764700.1"/>
    </source>
</evidence>
<comment type="similarity">
    <text evidence="2">Belongs to the nesprin family.</text>
</comment>
<feature type="region of interest" description="Disordered" evidence="16">
    <location>
        <begin position="3941"/>
        <end position="3963"/>
    </location>
</feature>
<proteinExistence type="inferred from homology"/>
<dbReference type="SUPFAM" id="SSF47576">
    <property type="entry name" value="Calponin-homology domain, CH-domain"/>
    <property type="match status" value="1"/>
</dbReference>
<feature type="topological domain" description="Perinuclear space" evidence="14">
    <location>
        <begin position="6633"/>
        <end position="6662"/>
    </location>
</feature>
<feature type="topological domain" description="Cytoplasmic" evidence="14">
    <location>
        <begin position="1"/>
        <end position="6611"/>
    </location>
</feature>
<keyword evidence="7" id="KW-1133">Transmembrane helix</keyword>
<evidence type="ECO:0000259" key="17">
    <source>
        <dbReference type="PROSITE" id="PS50021"/>
    </source>
</evidence>
<dbReference type="FunFam" id="1.10.418.10:FF:000050">
    <property type="entry name" value="nesprin-2 isoform X2"/>
    <property type="match status" value="1"/>
</dbReference>
<feature type="domain" description="Calponin-homology (CH)" evidence="17">
    <location>
        <begin position="31"/>
        <end position="136"/>
    </location>
</feature>
<dbReference type="PANTHER" id="PTHR14514">
    <property type="entry name" value="PKA ANCHORING PROTEIN"/>
    <property type="match status" value="1"/>
</dbReference>
<dbReference type="InterPro" id="IPR018159">
    <property type="entry name" value="Spectrin/alpha-actinin"/>
</dbReference>
<feature type="coiled-coil region" evidence="15">
    <location>
        <begin position="5586"/>
        <end position="5613"/>
    </location>
</feature>
<evidence type="ECO:0000256" key="3">
    <source>
        <dbReference type="ARBA" id="ARBA00022490"/>
    </source>
</evidence>
<organism evidence="19 20">
    <name type="scientific">Podarcis lilfordi</name>
    <name type="common">Lilford's wall lizard</name>
    <dbReference type="NCBI Taxonomy" id="74358"/>
    <lineage>
        <taxon>Eukaryota</taxon>
        <taxon>Metazoa</taxon>
        <taxon>Chordata</taxon>
        <taxon>Craniata</taxon>
        <taxon>Vertebrata</taxon>
        <taxon>Euteleostomi</taxon>
        <taxon>Lepidosauria</taxon>
        <taxon>Squamata</taxon>
        <taxon>Bifurcata</taxon>
        <taxon>Unidentata</taxon>
        <taxon>Episquamata</taxon>
        <taxon>Laterata</taxon>
        <taxon>Lacertibaenia</taxon>
        <taxon>Lacertidae</taxon>
        <taxon>Podarcis</taxon>
    </lineage>
</organism>
<evidence type="ECO:0000256" key="13">
    <source>
        <dbReference type="ARBA" id="ARBA00046312"/>
    </source>
</evidence>
<feature type="coiled-coil region" evidence="15">
    <location>
        <begin position="3686"/>
        <end position="3713"/>
    </location>
</feature>
<evidence type="ECO:0000256" key="14">
    <source>
        <dbReference type="PROSITE-ProRule" id="PRU00385"/>
    </source>
</evidence>
<keyword evidence="4" id="KW-0597">Phosphoprotein</keyword>
<feature type="compositionally biased region" description="Acidic residues" evidence="16">
    <location>
        <begin position="701"/>
        <end position="714"/>
    </location>
</feature>
<dbReference type="CDD" id="cd00176">
    <property type="entry name" value="SPEC"/>
    <property type="match status" value="4"/>
</dbReference>
<evidence type="ECO:0000256" key="5">
    <source>
        <dbReference type="ARBA" id="ARBA00022692"/>
    </source>
</evidence>
<dbReference type="FunFam" id="1.20.58.60:FF:000174">
    <property type="entry name" value="Spectrin repeat-containing, nuclear envelope 2"/>
    <property type="match status" value="1"/>
</dbReference>
<evidence type="ECO:0000256" key="7">
    <source>
        <dbReference type="ARBA" id="ARBA00022989"/>
    </source>
</evidence>
<feature type="region of interest" description="Disordered" evidence="16">
    <location>
        <begin position="6551"/>
        <end position="6600"/>
    </location>
</feature>
<dbReference type="SMART" id="SM00033">
    <property type="entry name" value="CH"/>
    <property type="match status" value="2"/>
</dbReference>
<keyword evidence="3" id="KW-0963">Cytoplasm</keyword>
<dbReference type="PANTHER" id="PTHR14514:SF4">
    <property type="entry name" value="NESPRIN-2"/>
    <property type="match status" value="1"/>
</dbReference>
<dbReference type="InterPro" id="IPR012315">
    <property type="entry name" value="KASH"/>
</dbReference>
<dbReference type="GO" id="GO:0005640">
    <property type="term" value="C:nuclear outer membrane"/>
    <property type="evidence" value="ECO:0007669"/>
    <property type="project" value="UniProtKB-SubCell"/>
</dbReference>
<dbReference type="SMART" id="SM00150">
    <property type="entry name" value="SPEC"/>
    <property type="match status" value="16"/>
</dbReference>
<evidence type="ECO:0000256" key="11">
    <source>
        <dbReference type="ARBA" id="ARBA00023212"/>
    </source>
</evidence>
<dbReference type="Pfam" id="PF25035">
    <property type="entry name" value="SYNE1"/>
    <property type="match status" value="1"/>
</dbReference>
<feature type="domain" description="KASH" evidence="18">
    <location>
        <begin position="6603"/>
        <end position="6662"/>
    </location>
</feature>
<dbReference type="Proteomes" id="UP001178461">
    <property type="component" value="Chromosome 1"/>
</dbReference>
<keyword evidence="6" id="KW-0677">Repeat</keyword>
<keyword evidence="12" id="KW-0539">Nucleus</keyword>
<feature type="compositionally biased region" description="Low complexity" evidence="16">
    <location>
        <begin position="152"/>
        <end position="169"/>
    </location>
</feature>
<feature type="region of interest" description="Disordered" evidence="16">
    <location>
        <begin position="2124"/>
        <end position="2147"/>
    </location>
</feature>
<protein>
    <submittedName>
        <fullName evidence="19">Nesprin-2 isoform X1</fullName>
    </submittedName>
</protein>
<feature type="compositionally biased region" description="Acidic residues" evidence="16">
    <location>
        <begin position="6096"/>
        <end position="6109"/>
    </location>
</feature>
<dbReference type="FunFam" id="1.10.418.10:FF:000053">
    <property type="entry name" value="nesprin-2 isoform X3"/>
    <property type="match status" value="1"/>
</dbReference>